<evidence type="ECO:0000313" key="11">
    <source>
        <dbReference type="Ensembl" id="ENSDARP00000151667"/>
    </source>
</evidence>
<evidence type="ECO:0000313" key="10">
    <source>
        <dbReference type="EMBL" id="AAH95865.1"/>
    </source>
</evidence>
<evidence type="ECO:0000313" key="12">
    <source>
        <dbReference type="Proteomes" id="UP000000437"/>
    </source>
</evidence>
<keyword evidence="2" id="KW-0479">Metal-binding</keyword>
<feature type="compositionally biased region" description="Polar residues" evidence="8">
    <location>
        <begin position="151"/>
        <end position="164"/>
    </location>
</feature>
<dbReference type="OrthoDB" id="9439903at2759"/>
<evidence type="ECO:0000256" key="2">
    <source>
        <dbReference type="ARBA" id="ARBA00022723"/>
    </source>
</evidence>
<keyword evidence="12" id="KW-1185">Reference proteome</keyword>
<reference evidence="13" key="1">
    <citation type="journal article" date="2002" name="Proc. Natl. Acad. Sci. U.S.A.">
        <title>Generation and initial analysis of more than 15,000 full-length human and mouse cDNA sequences.</title>
        <authorList>
            <consortium name="Mammalian Gene Collection Program Team"/>
            <person name="Strausberg R.L."/>
            <person name="Feingold E.A."/>
            <person name="Grouse L.H."/>
            <person name="Derge J.G."/>
            <person name="Klausner R.D."/>
            <person name="Collins F.S."/>
            <person name="Wagner L."/>
            <person name="Shenmen C.M."/>
            <person name="Schuler G.D."/>
            <person name="Altschul S.F."/>
            <person name="Zeeberg B."/>
            <person name="Buetow K.H."/>
            <person name="Schaefer C.F."/>
            <person name="Bhat N.K."/>
            <person name="Hopkins R.F."/>
            <person name="Jordan H."/>
            <person name="Moore T."/>
            <person name="Max S.I."/>
            <person name="Wang J."/>
            <person name="Hsieh F."/>
            <person name="Diatchenko L."/>
            <person name="Marusina K."/>
            <person name="Farmer A.A."/>
            <person name="Rubin G.M."/>
            <person name="Hong L."/>
            <person name="Stapleton M."/>
            <person name="Soares M.B."/>
            <person name="Bonaldo M.F."/>
            <person name="Casavant T.L."/>
            <person name="Scheetz T.E."/>
            <person name="Brownstein M.J."/>
            <person name="Usdin T.B."/>
            <person name="Toshiyuki S."/>
            <person name="Carninci P."/>
            <person name="Prange C."/>
            <person name="Raha S.S."/>
            <person name="Loquellano N.A."/>
            <person name="Peters G.J."/>
            <person name="Abramson R.D."/>
            <person name="Mullahy S.J."/>
            <person name="Bosak S.A."/>
            <person name="McEwan P.J."/>
            <person name="McKernan K.J."/>
            <person name="Malek J.A."/>
            <person name="Gunaratne P.H."/>
            <person name="Richards S."/>
            <person name="Worley K.C."/>
            <person name="Hale S."/>
            <person name="Garcia A.M."/>
            <person name="Gay L.J."/>
            <person name="Hulyk S.W."/>
            <person name="Villalon D.K."/>
            <person name="Muzny D.M."/>
            <person name="Sodergren E.J."/>
            <person name="Lu X."/>
            <person name="Gibbs R.A."/>
            <person name="Fahey J."/>
            <person name="Helton E."/>
            <person name="Ketteman M."/>
            <person name="Madan A."/>
            <person name="Rodrigues S."/>
            <person name="Sanchez A."/>
            <person name="Whiting M."/>
            <person name="Madan A."/>
            <person name="Young A.C."/>
            <person name="Shevchenko Y."/>
            <person name="Bouffard G.G."/>
            <person name="Blakesley R.W."/>
            <person name="Touchman J.W."/>
            <person name="Green E.D."/>
            <person name="Dickson M.C."/>
            <person name="Rodriguez A.C."/>
            <person name="Grimwood J."/>
            <person name="Schmutz J."/>
            <person name="Myers R.M."/>
            <person name="Butterfield Y.S."/>
            <person name="Krzywinski M.I."/>
            <person name="Skalska U."/>
            <person name="Smailus D.E."/>
            <person name="Schnerch A."/>
            <person name="Schein J.E."/>
            <person name="Jones S.J."/>
            <person name="Marra M.A."/>
        </authorList>
    </citation>
    <scope>NUCLEOTIDE SEQUENCE</scope>
    <source>
        <strain evidence="13">Singapore</strain>
    </source>
</reference>
<dbReference type="InterPro" id="IPR013087">
    <property type="entry name" value="Znf_C2H2_type"/>
</dbReference>
<evidence type="ECO:0000256" key="5">
    <source>
        <dbReference type="ARBA" id="ARBA00022833"/>
    </source>
</evidence>
<dbReference type="PROSITE" id="PS00028">
    <property type="entry name" value="ZINC_FINGER_C2H2_1"/>
    <property type="match status" value="3"/>
</dbReference>
<dbReference type="Ensembl" id="ENSDART00000190424.1">
    <property type="protein sequence ID" value="ENSDARP00000151667.1"/>
    <property type="gene ID" value="ENSDARG00000110502.1"/>
</dbReference>
<evidence type="ECO:0000313" key="14">
    <source>
        <dbReference type="ZFIN" id="ZDB-GENE-050522-532"/>
    </source>
</evidence>
<dbReference type="GO" id="GO:0006357">
    <property type="term" value="P:regulation of transcription by RNA polymerase II"/>
    <property type="evidence" value="ECO:0000318"/>
    <property type="project" value="GO_Central"/>
</dbReference>
<keyword evidence="5" id="KW-0862">Zinc</keyword>
<dbReference type="PROSITE" id="PS50157">
    <property type="entry name" value="ZINC_FINGER_C2H2_2"/>
    <property type="match status" value="3"/>
</dbReference>
<proteinExistence type="evidence at transcript level"/>
<protein>
    <submittedName>
        <fullName evidence="13">Uncharacterized protein LOC553741</fullName>
    </submittedName>
    <submittedName>
        <fullName evidence="10 11">Zgc:113090</fullName>
    </submittedName>
</protein>
<feature type="compositionally biased region" description="Low complexity" evidence="8">
    <location>
        <begin position="128"/>
        <end position="149"/>
    </location>
</feature>
<dbReference type="Pfam" id="PF00096">
    <property type="entry name" value="zf-C2H2"/>
    <property type="match status" value="3"/>
</dbReference>
<evidence type="ECO:0000256" key="6">
    <source>
        <dbReference type="ARBA" id="ARBA00023242"/>
    </source>
</evidence>
<gene>
    <name evidence="10 13 14" type="ORF">zgc:113090</name>
</gene>
<dbReference type="GO" id="GO:0003700">
    <property type="term" value="F:DNA-binding transcription factor activity"/>
    <property type="evidence" value="ECO:0000318"/>
    <property type="project" value="GO_Central"/>
</dbReference>
<dbReference type="FunFam" id="3.30.160.60:FF:000145">
    <property type="entry name" value="Zinc finger protein 574"/>
    <property type="match status" value="1"/>
</dbReference>
<reference evidence="11 12" key="3">
    <citation type="journal article" date="2013" name="Nature">
        <title>The zebrafish reference genome sequence and its relationship to the human genome.</title>
        <authorList>
            <consortium name="Genome Reference Consortium Zebrafish"/>
            <person name="Howe K."/>
            <person name="Clark M.D."/>
            <person name="Torroja C.F."/>
            <person name="Torrance J."/>
            <person name="Berthelot C."/>
            <person name="Muffato M."/>
            <person name="Collins J.E."/>
            <person name="Humphray S."/>
            <person name="McLaren K."/>
            <person name="Matthews L."/>
            <person name="McLaren S."/>
            <person name="Sealy I."/>
            <person name="Caccamo M."/>
            <person name="Churcher C."/>
            <person name="Scott C."/>
            <person name="Barrett J.C."/>
            <person name="Koch R."/>
            <person name="Rauch G.J."/>
            <person name="White S."/>
            <person name="Chow W."/>
            <person name="Kilian B."/>
            <person name="Quintais L.T."/>
            <person name="Guerra-Assuncao J.A."/>
            <person name="Zhou Y."/>
            <person name="Gu Y."/>
            <person name="Yen J."/>
            <person name="Vogel J.H."/>
            <person name="Eyre T."/>
            <person name="Redmond S."/>
            <person name="Banerjee R."/>
            <person name="Chi J."/>
            <person name="Fu B."/>
            <person name="Langley E."/>
            <person name="Maguire S.F."/>
            <person name="Laird G.K."/>
            <person name="Lloyd D."/>
            <person name="Kenyon E."/>
            <person name="Donaldson S."/>
            <person name="Sehra H."/>
            <person name="Almeida-King J."/>
            <person name="Loveland J."/>
            <person name="Trevanion S."/>
            <person name="Jones M."/>
            <person name="Quail M."/>
            <person name="Willey D."/>
            <person name="Hunt A."/>
            <person name="Burton J."/>
            <person name="Sims S."/>
            <person name="McLay K."/>
            <person name="Plumb B."/>
            <person name="Davis J."/>
            <person name="Clee C."/>
            <person name="Oliver K."/>
            <person name="Clark R."/>
            <person name="Riddle C."/>
            <person name="Elliot D."/>
            <person name="Eliott D."/>
            <person name="Threadgold G."/>
            <person name="Harden G."/>
            <person name="Ware D."/>
            <person name="Begum S."/>
            <person name="Mortimore B."/>
            <person name="Mortimer B."/>
            <person name="Kerry G."/>
            <person name="Heath P."/>
            <person name="Phillimore B."/>
            <person name="Tracey A."/>
            <person name="Corby N."/>
            <person name="Dunn M."/>
            <person name="Johnson C."/>
            <person name="Wood J."/>
            <person name="Clark S."/>
            <person name="Pelan S."/>
            <person name="Griffiths G."/>
            <person name="Smith M."/>
            <person name="Glithero R."/>
            <person name="Howden P."/>
            <person name="Barker N."/>
            <person name="Lloyd C."/>
            <person name="Stevens C."/>
            <person name="Harley J."/>
            <person name="Holt K."/>
            <person name="Panagiotidis G."/>
            <person name="Lovell J."/>
            <person name="Beasley H."/>
            <person name="Henderson C."/>
            <person name="Gordon D."/>
            <person name="Auger K."/>
            <person name="Wright D."/>
            <person name="Collins J."/>
            <person name="Raisen C."/>
            <person name="Dyer L."/>
            <person name="Leung K."/>
            <person name="Robertson L."/>
            <person name="Ambridge K."/>
            <person name="Leongamornlert D."/>
            <person name="McGuire S."/>
            <person name="Gilderthorp R."/>
            <person name="Griffiths C."/>
            <person name="Manthravadi D."/>
            <person name="Nichol S."/>
            <person name="Barker G."/>
            <person name="Whitehead S."/>
            <person name="Kay M."/>
            <person name="Brown J."/>
            <person name="Murnane C."/>
            <person name="Gray E."/>
            <person name="Humphries M."/>
            <person name="Sycamore N."/>
            <person name="Barker D."/>
            <person name="Saunders D."/>
            <person name="Wallis J."/>
            <person name="Babbage A."/>
            <person name="Hammond S."/>
            <person name="Mashreghi-Mohammadi M."/>
            <person name="Barr L."/>
            <person name="Martin S."/>
            <person name="Wray P."/>
            <person name="Ellington A."/>
            <person name="Matthews N."/>
            <person name="Ellwood M."/>
            <person name="Woodmansey R."/>
            <person name="Clark G."/>
            <person name="Cooper J."/>
            <person name="Cooper J."/>
            <person name="Tromans A."/>
            <person name="Grafham D."/>
            <person name="Skuce C."/>
            <person name="Pandian R."/>
            <person name="Andrews R."/>
            <person name="Harrison E."/>
            <person name="Kimberley A."/>
            <person name="Garnett J."/>
            <person name="Fosker N."/>
            <person name="Hall R."/>
            <person name="Garner P."/>
            <person name="Kelly D."/>
            <person name="Bird C."/>
            <person name="Palmer S."/>
            <person name="Gehring I."/>
            <person name="Berger A."/>
            <person name="Dooley C.M."/>
            <person name="Ersan-Urun Z."/>
            <person name="Eser C."/>
            <person name="Geiger H."/>
            <person name="Geisler M."/>
            <person name="Karotki L."/>
            <person name="Kirn A."/>
            <person name="Konantz J."/>
            <person name="Konantz M."/>
            <person name="Oberlander M."/>
            <person name="Rudolph-Geiger S."/>
            <person name="Teucke M."/>
            <person name="Lanz C."/>
            <person name="Raddatz G."/>
            <person name="Osoegawa K."/>
            <person name="Zhu B."/>
            <person name="Rapp A."/>
            <person name="Widaa S."/>
            <person name="Langford C."/>
            <person name="Yang F."/>
            <person name="Schuster S.C."/>
            <person name="Carter N.P."/>
            <person name="Harrow J."/>
            <person name="Ning Z."/>
            <person name="Herrero J."/>
            <person name="Searle S.M."/>
            <person name="Enright A."/>
            <person name="Geisler R."/>
            <person name="Plasterk R.H."/>
            <person name="Lee C."/>
            <person name="Westerfield M."/>
            <person name="de Jong P.J."/>
            <person name="Zon L.I."/>
            <person name="Postlethwait J.H."/>
            <person name="Nusslein-Volhard C."/>
            <person name="Hubbard T.J."/>
            <person name="Roest Crollius H."/>
            <person name="Rogers J."/>
            <person name="Stemple D.L."/>
        </authorList>
    </citation>
    <scope>NUCLEOTIDE SEQUENCE [LARGE SCALE GENOMIC DNA]</scope>
    <source>
        <strain evidence="11">Tuebingen</strain>
    </source>
</reference>
<dbReference type="AGR" id="ZFIN:ZDB-GENE-050522-532"/>
<evidence type="ECO:0000256" key="4">
    <source>
        <dbReference type="ARBA" id="ARBA00022771"/>
    </source>
</evidence>
<dbReference type="GO" id="GO:0045893">
    <property type="term" value="P:positive regulation of DNA-templated transcription"/>
    <property type="evidence" value="ECO:0007669"/>
    <property type="project" value="UniProtKB-ARBA"/>
</dbReference>
<dbReference type="EMBL" id="BX005142">
    <property type="status" value="NOT_ANNOTATED_CDS"/>
    <property type="molecule type" value="Genomic_DNA"/>
</dbReference>
<dbReference type="OMA" id="PFACKCC"/>
<accession>A0A8M1N6D9</accession>
<dbReference type="GO" id="GO:0005694">
    <property type="term" value="C:chromosome"/>
    <property type="evidence" value="ECO:0007669"/>
    <property type="project" value="UniProtKB-ARBA"/>
</dbReference>
<keyword evidence="3" id="KW-0677">Repeat</keyword>
<name>Q501U5_DANRE</name>
<evidence type="ECO:0000256" key="3">
    <source>
        <dbReference type="ARBA" id="ARBA00022737"/>
    </source>
</evidence>
<dbReference type="Gene3D" id="3.30.160.60">
    <property type="entry name" value="Classic Zinc Finger"/>
    <property type="match status" value="3"/>
</dbReference>
<feature type="domain" description="C2H2-type" evidence="9">
    <location>
        <begin position="315"/>
        <end position="343"/>
    </location>
</feature>
<evidence type="ECO:0000259" key="9">
    <source>
        <dbReference type="PROSITE" id="PS50157"/>
    </source>
</evidence>
<accession>Q501U5</accession>
<dbReference type="FunFam" id="3.30.160.60:FF:001732">
    <property type="entry name" value="Zgc:162936"/>
    <property type="match status" value="1"/>
</dbReference>
<dbReference type="GO" id="GO:0005634">
    <property type="term" value="C:nucleus"/>
    <property type="evidence" value="ECO:0007669"/>
    <property type="project" value="UniProtKB-SubCell"/>
</dbReference>
<evidence type="ECO:0000256" key="7">
    <source>
        <dbReference type="PROSITE-ProRule" id="PRU00042"/>
    </source>
</evidence>
<feature type="domain" description="C2H2-type" evidence="9">
    <location>
        <begin position="287"/>
        <end position="314"/>
    </location>
</feature>
<evidence type="ECO:0000256" key="8">
    <source>
        <dbReference type="SAM" id="MobiDB-lite"/>
    </source>
</evidence>
<dbReference type="AlphaFoldDB" id="Q501U5"/>
<reference evidence="13" key="5">
    <citation type="submission" date="2025-04" db="UniProtKB">
        <authorList>
            <consortium name="RefSeq"/>
        </authorList>
    </citation>
    <scope>IDENTIFICATION</scope>
    <source>
        <strain evidence="13">Singapore</strain>
    </source>
</reference>
<comment type="subcellular location">
    <subcellularLocation>
        <location evidence="1">Nucleus</location>
    </subcellularLocation>
</comment>
<reference evidence="10" key="2">
    <citation type="submission" date="2005-05" db="EMBL/GenBank/DDBJ databases">
        <authorList>
            <consortium name="NIH - Zebrafish Gene Collection (ZGC) project"/>
        </authorList>
    </citation>
    <scope>NUCLEOTIDE SEQUENCE [LARGE SCALE MRNA]</scope>
    <source>
        <strain evidence="10">Singapore local strain</strain>
        <tissue evidence="10">Embryo</tissue>
    </source>
</reference>
<keyword evidence="6" id="KW-0539">Nucleus</keyword>
<dbReference type="EMBL" id="BC095865">
    <property type="protein sequence ID" value="AAH95865.1"/>
    <property type="molecule type" value="mRNA"/>
</dbReference>
<dbReference type="PANTHER" id="PTHR23235">
    <property type="entry name" value="KRUEPPEL-LIKE TRANSCRIPTION FACTOR"/>
    <property type="match status" value="1"/>
</dbReference>
<dbReference type="GO" id="GO:0008270">
    <property type="term" value="F:zinc ion binding"/>
    <property type="evidence" value="ECO:0007669"/>
    <property type="project" value="UniProtKB-KW"/>
</dbReference>
<dbReference type="SMART" id="SM00355">
    <property type="entry name" value="ZnF_C2H2"/>
    <property type="match status" value="3"/>
</dbReference>
<organism evidence="10">
    <name type="scientific">Danio rerio</name>
    <name type="common">Zebrafish</name>
    <name type="synonym">Brachydanio rerio</name>
    <dbReference type="NCBI Taxonomy" id="7955"/>
    <lineage>
        <taxon>Eukaryota</taxon>
        <taxon>Metazoa</taxon>
        <taxon>Chordata</taxon>
        <taxon>Craniata</taxon>
        <taxon>Vertebrata</taxon>
        <taxon>Euteleostomi</taxon>
        <taxon>Actinopterygii</taxon>
        <taxon>Neopterygii</taxon>
        <taxon>Teleostei</taxon>
        <taxon>Ostariophysi</taxon>
        <taxon>Cypriniformes</taxon>
        <taxon>Danionidae</taxon>
        <taxon>Danioninae</taxon>
        <taxon>Danio</taxon>
    </lineage>
</organism>
<dbReference type="KEGG" id="dre:553741"/>
<dbReference type="SUPFAM" id="SSF57667">
    <property type="entry name" value="beta-beta-alpha zinc fingers"/>
    <property type="match status" value="2"/>
</dbReference>
<evidence type="ECO:0000256" key="1">
    <source>
        <dbReference type="ARBA" id="ARBA00004123"/>
    </source>
</evidence>
<sequence>MDLLVTNVAELLTAAVQEVLQLMGQAVLEYQKEFAKTRLENHQLQLKLRELQERNTKAPDEAFPRDESHLKEDQAQEDLISHEDSAVSEEIKLTDEPAHISLVLDETPVNSQHHSLQATCEYSFNNQRPLSRVKTSSSSRISNSSSGSRKTPATETPRASNTIKLESKPEPLECPLTGDADHVPTPAPVVVPVQGAAFAEEHIQQPASSIPNNIIHFSQPHKPVRCASKHVLRSRVKKMVDAQGGRSAVSISTSREMLHSCHLCGKTFASPSSLGAHFVCHSNERPFGCKYCKFRFSRLADLKKHEQIHTGEKPYHCSLCGRRFNRRENLKRHLRKVHYGAAL</sequence>
<dbReference type="Proteomes" id="UP000000437">
    <property type="component" value="Chromosome 3"/>
</dbReference>
<reference evidence="11" key="4">
    <citation type="submission" date="2018-04" db="UniProtKB">
        <authorList>
            <consortium name="Ensembl"/>
        </authorList>
    </citation>
    <scope>IDENTIFICATION</scope>
    <source>
        <strain evidence="11">Tuebingen</strain>
    </source>
</reference>
<dbReference type="GeneID" id="553741"/>
<dbReference type="InterPro" id="IPR036236">
    <property type="entry name" value="Znf_C2H2_sf"/>
</dbReference>
<dbReference type="GO" id="GO:0000978">
    <property type="term" value="F:RNA polymerase II cis-regulatory region sequence-specific DNA binding"/>
    <property type="evidence" value="ECO:0000318"/>
    <property type="project" value="GO_Central"/>
</dbReference>
<feature type="region of interest" description="Disordered" evidence="8">
    <location>
        <begin position="127"/>
        <end position="171"/>
    </location>
</feature>
<keyword evidence="4 7" id="KW-0863">Zinc-finger</keyword>
<feature type="domain" description="C2H2-type" evidence="9">
    <location>
        <begin position="259"/>
        <end position="286"/>
    </location>
</feature>
<dbReference type="PANTHER" id="PTHR23235:SF120">
    <property type="entry name" value="KRUPPEL-LIKE FACTOR 15"/>
    <property type="match status" value="1"/>
</dbReference>
<dbReference type="RefSeq" id="NP_001018548.1">
    <property type="nucleotide sequence ID" value="NM_001020712.1"/>
</dbReference>
<dbReference type="ZFIN" id="ZDB-GENE-050522-532">
    <property type="gene designation" value="zgc:113090"/>
</dbReference>
<evidence type="ECO:0000313" key="13">
    <source>
        <dbReference type="RefSeq" id="NP_001018548.1"/>
    </source>
</evidence>